<proteinExistence type="predicted"/>
<organism evidence="1 2">
    <name type="scientific">Araneus ventricosus</name>
    <name type="common">Orbweaver spider</name>
    <name type="synonym">Epeira ventricosa</name>
    <dbReference type="NCBI Taxonomy" id="182803"/>
    <lineage>
        <taxon>Eukaryota</taxon>
        <taxon>Metazoa</taxon>
        <taxon>Ecdysozoa</taxon>
        <taxon>Arthropoda</taxon>
        <taxon>Chelicerata</taxon>
        <taxon>Arachnida</taxon>
        <taxon>Araneae</taxon>
        <taxon>Araneomorphae</taxon>
        <taxon>Entelegynae</taxon>
        <taxon>Araneoidea</taxon>
        <taxon>Araneidae</taxon>
        <taxon>Araneus</taxon>
    </lineage>
</organism>
<dbReference type="EMBL" id="BGPR01017844">
    <property type="protein sequence ID" value="GBN77439.1"/>
    <property type="molecule type" value="Genomic_DNA"/>
</dbReference>
<dbReference type="AlphaFoldDB" id="A0A4Y2RQB1"/>
<sequence length="74" mass="8225">MMQVSRSAGHVWPGRQVEVYEYYPTEEPPSRLAAGPPGSFCKQMENRGELKIWCVEDGNKIGISIENGKVGITD</sequence>
<reference evidence="1 2" key="1">
    <citation type="journal article" date="2019" name="Sci. Rep.">
        <title>Orb-weaving spider Araneus ventricosus genome elucidates the spidroin gene catalogue.</title>
        <authorList>
            <person name="Kono N."/>
            <person name="Nakamura H."/>
            <person name="Ohtoshi R."/>
            <person name="Moran D.A.P."/>
            <person name="Shinohara A."/>
            <person name="Yoshida Y."/>
            <person name="Fujiwara M."/>
            <person name="Mori M."/>
            <person name="Tomita M."/>
            <person name="Arakawa K."/>
        </authorList>
    </citation>
    <scope>NUCLEOTIDE SEQUENCE [LARGE SCALE GENOMIC DNA]</scope>
</reference>
<protein>
    <submittedName>
        <fullName evidence="1">Uncharacterized protein</fullName>
    </submittedName>
</protein>
<keyword evidence="2" id="KW-1185">Reference proteome</keyword>
<evidence type="ECO:0000313" key="1">
    <source>
        <dbReference type="EMBL" id="GBN77439.1"/>
    </source>
</evidence>
<evidence type="ECO:0000313" key="2">
    <source>
        <dbReference type="Proteomes" id="UP000499080"/>
    </source>
</evidence>
<dbReference type="Proteomes" id="UP000499080">
    <property type="component" value="Unassembled WGS sequence"/>
</dbReference>
<name>A0A4Y2RQB1_ARAVE</name>
<accession>A0A4Y2RQB1</accession>
<gene>
    <name evidence="1" type="ORF">AVEN_129846_1</name>
</gene>
<comment type="caution">
    <text evidence="1">The sequence shown here is derived from an EMBL/GenBank/DDBJ whole genome shotgun (WGS) entry which is preliminary data.</text>
</comment>